<keyword evidence="2" id="KW-1185">Reference proteome</keyword>
<reference evidence="1" key="1">
    <citation type="submission" date="2022-01" db="EMBL/GenBank/DDBJ databases">
        <authorList>
            <person name="King R."/>
        </authorList>
    </citation>
    <scope>NUCLEOTIDE SEQUENCE</scope>
</reference>
<protein>
    <submittedName>
        <fullName evidence="1">Uncharacterized protein</fullName>
    </submittedName>
</protein>
<gene>
    <name evidence="1" type="ORF">NEZAVI_LOCUS5419</name>
</gene>
<dbReference type="Proteomes" id="UP001152798">
    <property type="component" value="Chromosome 3"/>
</dbReference>
<dbReference type="EMBL" id="OV725079">
    <property type="protein sequence ID" value="CAH1395087.1"/>
    <property type="molecule type" value="Genomic_DNA"/>
</dbReference>
<evidence type="ECO:0000313" key="2">
    <source>
        <dbReference type="Proteomes" id="UP001152798"/>
    </source>
</evidence>
<evidence type="ECO:0000313" key="1">
    <source>
        <dbReference type="EMBL" id="CAH1395087.1"/>
    </source>
</evidence>
<dbReference type="AlphaFoldDB" id="A0A9P0H4X3"/>
<sequence length="105" mass="11737">MATVAGLYGFDDNRPNFQRRNVQRDDTVECGILQAGSFDATLQSYESHSLLSPLCSLNALLVLCKAMLFLRSVCSSSSEEDRRNNNLECSKPHREIVSPIVFLIL</sequence>
<proteinExistence type="predicted"/>
<organism evidence="1 2">
    <name type="scientific">Nezara viridula</name>
    <name type="common">Southern green stink bug</name>
    <name type="synonym">Cimex viridulus</name>
    <dbReference type="NCBI Taxonomy" id="85310"/>
    <lineage>
        <taxon>Eukaryota</taxon>
        <taxon>Metazoa</taxon>
        <taxon>Ecdysozoa</taxon>
        <taxon>Arthropoda</taxon>
        <taxon>Hexapoda</taxon>
        <taxon>Insecta</taxon>
        <taxon>Pterygota</taxon>
        <taxon>Neoptera</taxon>
        <taxon>Paraneoptera</taxon>
        <taxon>Hemiptera</taxon>
        <taxon>Heteroptera</taxon>
        <taxon>Panheteroptera</taxon>
        <taxon>Pentatomomorpha</taxon>
        <taxon>Pentatomoidea</taxon>
        <taxon>Pentatomidae</taxon>
        <taxon>Pentatominae</taxon>
        <taxon>Nezara</taxon>
    </lineage>
</organism>
<name>A0A9P0H4X3_NEZVI</name>
<accession>A0A9P0H4X3</accession>